<proteinExistence type="predicted"/>
<dbReference type="AlphaFoldDB" id="A0A1B6NPW3"/>
<gene>
    <name evidence="2" type="ORF">MGSAQ_003045</name>
</gene>
<evidence type="ECO:0000256" key="1">
    <source>
        <dbReference type="SAM" id="MobiDB-lite"/>
    </source>
</evidence>
<accession>A0A1B6NPW3</accession>
<organism evidence="2">
    <name type="scientific">marine sediment metagenome</name>
    <dbReference type="NCBI Taxonomy" id="412755"/>
    <lineage>
        <taxon>unclassified sequences</taxon>
        <taxon>metagenomes</taxon>
        <taxon>ecological metagenomes</taxon>
    </lineage>
</organism>
<sequence length="36" mass="4006">KAKAVKAKRVNSTLSPKRKDRARQDKPQGDNSEALI</sequence>
<name>A0A1B6NPW3_9ZZZZ</name>
<evidence type="ECO:0000313" key="2">
    <source>
        <dbReference type="EMBL" id="KTF05459.1"/>
    </source>
</evidence>
<dbReference type="EMBL" id="AYSL01001772">
    <property type="protein sequence ID" value="KTF05459.1"/>
    <property type="molecule type" value="Genomic_DNA"/>
</dbReference>
<protein>
    <submittedName>
        <fullName evidence="2">Uncharacterized protein</fullName>
    </submittedName>
</protein>
<reference evidence="2" key="1">
    <citation type="submission" date="2013-11" db="EMBL/GenBank/DDBJ databases">
        <title>Microbial diversity, functional groups and degradation webs in Northern and Southern Mediterranean and Red Sea marine crude oil polluted sites.</title>
        <authorList>
            <person name="Daffonchio D."/>
            <person name="Mapelli F."/>
            <person name="Ferrer M."/>
            <person name="Richter M."/>
            <person name="Cherif A."/>
            <person name="Malkawi H.I."/>
            <person name="Yakimov M.M."/>
            <person name="Abdel-Fattah Y.R."/>
            <person name="Blaghen M."/>
            <person name="Golyshin P.N."/>
            <person name="Kalogerakis N."/>
            <person name="Boon N."/>
            <person name="Magagnini M."/>
            <person name="Fava F."/>
        </authorList>
    </citation>
    <scope>NUCLEOTIDE SEQUENCE</scope>
</reference>
<comment type="caution">
    <text evidence="2">The sequence shown here is derived from an EMBL/GenBank/DDBJ whole genome shotgun (WGS) entry which is preliminary data.</text>
</comment>
<feature type="non-terminal residue" evidence="2">
    <location>
        <position position="1"/>
    </location>
</feature>
<feature type="region of interest" description="Disordered" evidence="1">
    <location>
        <begin position="1"/>
        <end position="36"/>
    </location>
</feature>